<protein>
    <submittedName>
        <fullName evidence="2">Uncharacterized protein</fullName>
    </submittedName>
</protein>
<feature type="transmembrane region" description="Helical" evidence="1">
    <location>
        <begin position="32"/>
        <end position="49"/>
    </location>
</feature>
<comment type="caution">
    <text evidence="2">The sequence shown here is derived from an EMBL/GenBank/DDBJ whole genome shotgun (WGS) entry which is preliminary data.</text>
</comment>
<gene>
    <name evidence="2" type="ORF">H0484_03140</name>
</gene>
<accession>A0ABS8C9N9</accession>
<keyword evidence="1" id="KW-1133">Transmembrane helix</keyword>
<dbReference type="EMBL" id="JACDXW010000001">
    <property type="protein sequence ID" value="MCB5362750.1"/>
    <property type="molecule type" value="Genomic_DNA"/>
</dbReference>
<dbReference type="RefSeq" id="WP_226952973.1">
    <property type="nucleotide sequence ID" value="NZ_JACDXW010000001.1"/>
</dbReference>
<organism evidence="2 3">
    <name type="scientific">Mesopusillimonas faecipullorum</name>
    <dbReference type="NCBI Taxonomy" id="2755040"/>
    <lineage>
        <taxon>Bacteria</taxon>
        <taxon>Pseudomonadati</taxon>
        <taxon>Pseudomonadota</taxon>
        <taxon>Betaproteobacteria</taxon>
        <taxon>Burkholderiales</taxon>
        <taxon>Alcaligenaceae</taxon>
        <taxon>Mesopusillimonas</taxon>
    </lineage>
</organism>
<keyword evidence="1" id="KW-0812">Transmembrane</keyword>
<proteinExistence type="predicted"/>
<name>A0ABS8C9N9_9BURK</name>
<evidence type="ECO:0000313" key="3">
    <source>
        <dbReference type="Proteomes" id="UP000776983"/>
    </source>
</evidence>
<keyword evidence="1" id="KW-0472">Membrane</keyword>
<keyword evidence="3" id="KW-1185">Reference proteome</keyword>
<sequence>MISLDVHQFHPLLLLLNPLPIEADVLNGTFKGAFFLAVLPTALLAARLLSYPYSLFVSKV</sequence>
<evidence type="ECO:0000313" key="2">
    <source>
        <dbReference type="EMBL" id="MCB5362750.1"/>
    </source>
</evidence>
<dbReference type="Proteomes" id="UP000776983">
    <property type="component" value="Unassembled WGS sequence"/>
</dbReference>
<evidence type="ECO:0000256" key="1">
    <source>
        <dbReference type="SAM" id="Phobius"/>
    </source>
</evidence>
<reference evidence="2 3" key="1">
    <citation type="submission" date="2020-07" db="EMBL/GenBank/DDBJ databases">
        <title>Pusillimonas sp. nov., isolated from poultry manure in Taiwan.</title>
        <authorList>
            <person name="Lin S.-Y."/>
            <person name="Tang Y.-S."/>
            <person name="Young C.-C."/>
        </authorList>
    </citation>
    <scope>NUCLEOTIDE SEQUENCE [LARGE SCALE GENOMIC DNA]</scope>
    <source>
        <strain evidence="2 3">CC-YST705</strain>
    </source>
</reference>